<feature type="region of interest" description="Disordered" evidence="5">
    <location>
        <begin position="306"/>
        <end position="337"/>
    </location>
</feature>
<feature type="repeat" description="ANK" evidence="3">
    <location>
        <begin position="508"/>
        <end position="540"/>
    </location>
</feature>
<organism evidence="8 9">
    <name type="scientific">Schizothecium vesticola</name>
    <dbReference type="NCBI Taxonomy" id="314040"/>
    <lineage>
        <taxon>Eukaryota</taxon>
        <taxon>Fungi</taxon>
        <taxon>Dikarya</taxon>
        <taxon>Ascomycota</taxon>
        <taxon>Pezizomycotina</taxon>
        <taxon>Sordariomycetes</taxon>
        <taxon>Sordariomycetidae</taxon>
        <taxon>Sordariales</taxon>
        <taxon>Schizotheciaceae</taxon>
        <taxon>Schizothecium</taxon>
    </lineage>
</organism>
<feature type="repeat" description="ANK" evidence="3">
    <location>
        <begin position="541"/>
        <end position="573"/>
    </location>
</feature>
<feature type="compositionally biased region" description="Polar residues" evidence="5">
    <location>
        <begin position="982"/>
        <end position="992"/>
    </location>
</feature>
<protein>
    <recommendedName>
        <fullName evidence="7">C2H2-type domain-containing protein</fullName>
    </recommendedName>
</protein>
<keyword evidence="2 3" id="KW-0040">ANK repeat</keyword>
<dbReference type="AlphaFoldDB" id="A0AA40EUR3"/>
<feature type="repeat" description="ANK" evidence="3">
    <location>
        <begin position="574"/>
        <end position="606"/>
    </location>
</feature>
<feature type="compositionally biased region" description="Basic and acidic residues" evidence="5">
    <location>
        <begin position="847"/>
        <end position="856"/>
    </location>
</feature>
<dbReference type="SUPFAM" id="SSF48403">
    <property type="entry name" value="Ankyrin repeat"/>
    <property type="match status" value="1"/>
</dbReference>
<evidence type="ECO:0000256" key="4">
    <source>
        <dbReference type="PROSITE-ProRule" id="PRU00042"/>
    </source>
</evidence>
<accession>A0AA40EUR3</accession>
<dbReference type="PROSITE" id="PS50157">
    <property type="entry name" value="ZINC_FINGER_C2H2_2"/>
    <property type="match status" value="1"/>
</dbReference>
<dbReference type="InterPro" id="IPR013087">
    <property type="entry name" value="Znf_C2H2_type"/>
</dbReference>
<feature type="transmembrane region" description="Helical" evidence="6">
    <location>
        <begin position="880"/>
        <end position="899"/>
    </location>
</feature>
<evidence type="ECO:0000256" key="6">
    <source>
        <dbReference type="SAM" id="Phobius"/>
    </source>
</evidence>
<dbReference type="Pfam" id="PF13637">
    <property type="entry name" value="Ank_4"/>
    <property type="match status" value="1"/>
</dbReference>
<feature type="domain" description="C2H2-type" evidence="7">
    <location>
        <begin position="1032"/>
        <end position="1062"/>
    </location>
</feature>
<feature type="repeat" description="ANK" evidence="3">
    <location>
        <begin position="451"/>
        <end position="483"/>
    </location>
</feature>
<name>A0AA40EUR3_9PEZI</name>
<feature type="repeat" description="ANK" evidence="3">
    <location>
        <begin position="418"/>
        <end position="450"/>
    </location>
</feature>
<feature type="repeat" description="ANK" evidence="3">
    <location>
        <begin position="385"/>
        <end position="417"/>
    </location>
</feature>
<feature type="region of interest" description="Disordered" evidence="5">
    <location>
        <begin position="829"/>
        <end position="856"/>
    </location>
</feature>
<reference evidence="8" key="1">
    <citation type="submission" date="2023-06" db="EMBL/GenBank/DDBJ databases">
        <title>Genome-scale phylogeny and comparative genomics of the fungal order Sordariales.</title>
        <authorList>
            <consortium name="Lawrence Berkeley National Laboratory"/>
            <person name="Hensen N."/>
            <person name="Bonometti L."/>
            <person name="Westerberg I."/>
            <person name="Brannstrom I.O."/>
            <person name="Guillou S."/>
            <person name="Cros-Aarteil S."/>
            <person name="Calhoun S."/>
            <person name="Haridas S."/>
            <person name="Kuo A."/>
            <person name="Mondo S."/>
            <person name="Pangilinan J."/>
            <person name="Riley R."/>
            <person name="LaButti K."/>
            <person name="Andreopoulos B."/>
            <person name="Lipzen A."/>
            <person name="Chen C."/>
            <person name="Yanf M."/>
            <person name="Daum C."/>
            <person name="Ng V."/>
            <person name="Clum A."/>
            <person name="Steindorff A."/>
            <person name="Ohm R."/>
            <person name="Martin F."/>
            <person name="Silar P."/>
            <person name="Natvig D."/>
            <person name="Lalanne C."/>
            <person name="Gautier V."/>
            <person name="Ament-velasquez S.L."/>
            <person name="Kruys A."/>
            <person name="Hutchinson M.I."/>
            <person name="Powell A.J."/>
            <person name="Barry K."/>
            <person name="Miller A.N."/>
            <person name="Grigoriev I.V."/>
            <person name="Debuchy R."/>
            <person name="Gladieux P."/>
            <person name="Thoren M.H."/>
            <person name="Johannesson H."/>
        </authorList>
    </citation>
    <scope>NUCLEOTIDE SEQUENCE</scope>
    <source>
        <strain evidence="8">SMH3187-1</strain>
    </source>
</reference>
<dbReference type="SMART" id="SM00355">
    <property type="entry name" value="ZnF_C2H2"/>
    <property type="match status" value="1"/>
</dbReference>
<keyword evidence="4" id="KW-0479">Metal-binding</keyword>
<keyword evidence="9" id="KW-1185">Reference proteome</keyword>
<keyword evidence="6" id="KW-1133">Transmembrane helix</keyword>
<keyword evidence="4" id="KW-0862">Zinc</keyword>
<evidence type="ECO:0000256" key="1">
    <source>
        <dbReference type="ARBA" id="ARBA00022737"/>
    </source>
</evidence>
<dbReference type="SUPFAM" id="SSF57667">
    <property type="entry name" value="beta-beta-alpha zinc fingers"/>
    <property type="match status" value="1"/>
</dbReference>
<evidence type="ECO:0000256" key="2">
    <source>
        <dbReference type="ARBA" id="ARBA00023043"/>
    </source>
</evidence>
<evidence type="ECO:0000313" key="9">
    <source>
        <dbReference type="Proteomes" id="UP001172155"/>
    </source>
</evidence>
<keyword evidence="6" id="KW-0812">Transmembrane</keyword>
<dbReference type="PROSITE" id="PS50297">
    <property type="entry name" value="ANK_REP_REGION"/>
    <property type="match status" value="6"/>
</dbReference>
<dbReference type="SMART" id="SM00248">
    <property type="entry name" value="ANK"/>
    <property type="match status" value="7"/>
</dbReference>
<dbReference type="Proteomes" id="UP001172155">
    <property type="component" value="Unassembled WGS sequence"/>
</dbReference>
<dbReference type="PANTHER" id="PTHR24198:SF165">
    <property type="entry name" value="ANKYRIN REPEAT-CONTAINING PROTEIN-RELATED"/>
    <property type="match status" value="1"/>
</dbReference>
<dbReference type="InterPro" id="IPR002110">
    <property type="entry name" value="Ankyrin_rpt"/>
</dbReference>
<evidence type="ECO:0000259" key="7">
    <source>
        <dbReference type="PROSITE" id="PS50157"/>
    </source>
</evidence>
<sequence>MVTAKPKPLFSLIPCSLSTMESYGSPSYLGSANFLDIEMLDGSTAFGNPWTYSTDELLPAHAVSLATHTPGEAAAHGPTTSMASEMNRSEYESGCPYYEGASLDLPKFRLVEQFTDDQVYIGDSYGGGSYIDIDETRPCSLDCRCRGPESDFVFIAYKSSSGLLIDFHDLSLCNEVVAVTGETAILESEEGVGIATTFDGLAVLAKYEQLRQHLESHPSLNADPSRAVLALSLLVDSFLTDREIFRSFGYENLYERGFLSFEHWKEFQRSQLDDDITLLDDSFTAFAEARTWSTLDDAAGGVIGAPGDIPVDSSDAGLTSDLPEEGDSDTPAETPSPLQTVLQSDLASHTLDRSTLLEAASRGDESAVRLFLDRGADANESGWLFSPTPLEKAAEGGHESTVRLLLDRGARIDGVSGRYSTPLGKAAEGGHESTVRLLLDRGARIDGVSGRYSTPLGKAAEGGHESTVRLLLDRGARIDGVSGNYTTPLGKAAEGGHKSMVRLLLNRSAITPLELAADGGHESTVRLLLDRGARIDGVSGRYSTPLGRAAEEGRESMVRLLLDRGASIDGVSGNYATPLELAVMNGHKSTVQLLLGRGGSAGGEHKVFERAAERGWKDIAPRLFWCSLKRPGRVPSQRHRTMFVRMLIASKRHEETPLRQSHRQVTTCYHAFVQEFGRIKNSLSLHGDGMAWVGDQFLDPQKAWRAGIRTLRNIAGGRLPQDIEEVMAFLCVCKAASATLDLLTDSEYTARFFADLPRWSILFDNFDIYKDAVRRIWDYDLLDALDGAPCHAADADLLLYAQGLVSSLVGETGMLIGLAMGGRPDGLAQSQQRWRERHPPPVNEDPDSAKTKPPDILPEEKNQLQREISNDFSTRISEKLVILMTGAIFAILLIFLYWIRNWVPGNSEATMLVLPSPTCSKPICSRAAFLGCCGVLEAYLGLRVNAREFEPTLTPSLQSVAAESRQAFSVDSAPPAGGHTLSRPSSRQSGDQENTKDPVDVEYGVGRNLVFVFSARHAAVSAAGDGALSKVFVCDVCRKSFSTSTNRQRHMQEKHTHGGKKHQCAKCGKRVLRKGYLKKGHKCRN</sequence>
<dbReference type="Pfam" id="PF12796">
    <property type="entry name" value="Ank_2"/>
    <property type="match status" value="2"/>
</dbReference>
<keyword evidence="1" id="KW-0677">Repeat</keyword>
<keyword evidence="4" id="KW-0863">Zinc-finger</keyword>
<evidence type="ECO:0000313" key="8">
    <source>
        <dbReference type="EMBL" id="KAK0745826.1"/>
    </source>
</evidence>
<dbReference type="EMBL" id="JAUKUD010000004">
    <property type="protein sequence ID" value="KAK0745826.1"/>
    <property type="molecule type" value="Genomic_DNA"/>
</dbReference>
<dbReference type="PROSITE" id="PS00028">
    <property type="entry name" value="ZINC_FINGER_C2H2_1"/>
    <property type="match status" value="1"/>
</dbReference>
<dbReference type="InterPro" id="IPR036770">
    <property type="entry name" value="Ankyrin_rpt-contain_sf"/>
</dbReference>
<dbReference type="Gene3D" id="3.30.160.60">
    <property type="entry name" value="Classic Zinc Finger"/>
    <property type="match status" value="1"/>
</dbReference>
<feature type="region of interest" description="Disordered" evidence="5">
    <location>
        <begin position="970"/>
        <end position="999"/>
    </location>
</feature>
<dbReference type="InterPro" id="IPR036236">
    <property type="entry name" value="Znf_C2H2_sf"/>
</dbReference>
<dbReference type="Gene3D" id="1.25.40.20">
    <property type="entry name" value="Ankyrin repeat-containing domain"/>
    <property type="match status" value="2"/>
</dbReference>
<proteinExistence type="predicted"/>
<dbReference type="PANTHER" id="PTHR24198">
    <property type="entry name" value="ANKYRIN REPEAT AND PROTEIN KINASE DOMAIN-CONTAINING PROTEIN"/>
    <property type="match status" value="1"/>
</dbReference>
<dbReference type="GO" id="GO:0008270">
    <property type="term" value="F:zinc ion binding"/>
    <property type="evidence" value="ECO:0007669"/>
    <property type="project" value="UniProtKB-KW"/>
</dbReference>
<comment type="caution">
    <text evidence="8">The sequence shown here is derived from an EMBL/GenBank/DDBJ whole genome shotgun (WGS) entry which is preliminary data.</text>
</comment>
<evidence type="ECO:0000256" key="5">
    <source>
        <dbReference type="SAM" id="MobiDB-lite"/>
    </source>
</evidence>
<dbReference type="PROSITE" id="PS50088">
    <property type="entry name" value="ANK_REPEAT"/>
    <property type="match status" value="6"/>
</dbReference>
<evidence type="ECO:0000256" key="3">
    <source>
        <dbReference type="PROSITE-ProRule" id="PRU00023"/>
    </source>
</evidence>
<gene>
    <name evidence="8" type="ORF">B0T18DRAFT_137752</name>
</gene>
<keyword evidence="6" id="KW-0472">Membrane</keyword>